<dbReference type="AlphaFoldDB" id="A0A9X1VR97"/>
<protein>
    <submittedName>
        <fullName evidence="2">Carboxymuconolactone decarboxylase family protein</fullName>
    </submittedName>
</protein>
<dbReference type="GO" id="GO:0051920">
    <property type="term" value="F:peroxiredoxin activity"/>
    <property type="evidence" value="ECO:0007669"/>
    <property type="project" value="InterPro"/>
</dbReference>
<evidence type="ECO:0000313" key="2">
    <source>
        <dbReference type="EMBL" id="MCJ0762376.1"/>
    </source>
</evidence>
<evidence type="ECO:0000259" key="1">
    <source>
        <dbReference type="Pfam" id="PF02627"/>
    </source>
</evidence>
<dbReference type="SUPFAM" id="SSF69118">
    <property type="entry name" value="AhpD-like"/>
    <property type="match status" value="1"/>
</dbReference>
<dbReference type="RefSeq" id="WP_243304574.1">
    <property type="nucleotide sequence ID" value="NZ_JALGBI010000001.1"/>
</dbReference>
<reference evidence="2" key="1">
    <citation type="submission" date="2022-03" db="EMBL/GenBank/DDBJ databases">
        <authorList>
            <person name="Woo C.Y."/>
        </authorList>
    </citation>
    <scope>NUCLEOTIDE SEQUENCE</scope>
    <source>
        <strain evidence="2">CYS-02</strain>
    </source>
</reference>
<sequence length="185" mass="20695">MEMVDTDTKDPILVDLFGRMKQRLGTVLHVYRLLAWSPALVKAWTPFAGAMRFDLSVSRRLRELLIVQIAAQLGAHYEYEHHLHMALDEGISQAQIDALTQWRGSGLFDADESLVLQLADELAQSPGASAATMKSLQDRFEKKHVIELLVTGALYCAVARIINSLDVELEPDAEELQIRDVRPAS</sequence>
<gene>
    <name evidence="2" type="ORF">MMF98_04050</name>
</gene>
<accession>A0A9X1VR97</accession>
<dbReference type="InterPro" id="IPR003779">
    <property type="entry name" value="CMD-like"/>
</dbReference>
<proteinExistence type="predicted"/>
<organism evidence="2 3">
    <name type="scientific">Variovorax terrae</name>
    <dbReference type="NCBI Taxonomy" id="2923278"/>
    <lineage>
        <taxon>Bacteria</taxon>
        <taxon>Pseudomonadati</taxon>
        <taxon>Pseudomonadota</taxon>
        <taxon>Betaproteobacteria</taxon>
        <taxon>Burkholderiales</taxon>
        <taxon>Comamonadaceae</taxon>
        <taxon>Variovorax</taxon>
    </lineage>
</organism>
<dbReference type="Gene3D" id="1.20.1290.10">
    <property type="entry name" value="AhpD-like"/>
    <property type="match status" value="1"/>
</dbReference>
<dbReference type="InterPro" id="IPR029032">
    <property type="entry name" value="AhpD-like"/>
</dbReference>
<dbReference type="Proteomes" id="UP001139447">
    <property type="component" value="Unassembled WGS sequence"/>
</dbReference>
<keyword evidence="3" id="KW-1185">Reference proteome</keyword>
<dbReference type="PANTHER" id="PTHR34846:SF11">
    <property type="entry name" value="4-CARBOXYMUCONOLACTONE DECARBOXYLASE FAMILY PROTEIN (AFU_ORTHOLOGUE AFUA_6G11590)"/>
    <property type="match status" value="1"/>
</dbReference>
<evidence type="ECO:0000313" key="3">
    <source>
        <dbReference type="Proteomes" id="UP001139447"/>
    </source>
</evidence>
<dbReference type="PANTHER" id="PTHR34846">
    <property type="entry name" value="4-CARBOXYMUCONOLACTONE DECARBOXYLASE FAMILY PROTEIN (AFU_ORTHOLOGUE AFUA_6G11590)"/>
    <property type="match status" value="1"/>
</dbReference>
<dbReference type="EMBL" id="JALGBI010000001">
    <property type="protein sequence ID" value="MCJ0762376.1"/>
    <property type="molecule type" value="Genomic_DNA"/>
</dbReference>
<comment type="caution">
    <text evidence="2">The sequence shown here is derived from an EMBL/GenBank/DDBJ whole genome shotgun (WGS) entry which is preliminary data.</text>
</comment>
<name>A0A9X1VR97_9BURK</name>
<dbReference type="Pfam" id="PF02627">
    <property type="entry name" value="CMD"/>
    <property type="match status" value="1"/>
</dbReference>
<feature type="domain" description="Carboxymuconolactone decarboxylase-like" evidence="1">
    <location>
        <begin position="38"/>
        <end position="120"/>
    </location>
</feature>